<keyword evidence="8 9" id="KW-0472">Membrane</keyword>
<keyword evidence="6 9" id="KW-0812">Transmembrane</keyword>
<evidence type="ECO:0000256" key="8">
    <source>
        <dbReference type="ARBA" id="ARBA00023136"/>
    </source>
</evidence>
<evidence type="ECO:0000256" key="2">
    <source>
        <dbReference type="ARBA" id="ARBA00009474"/>
    </source>
</evidence>
<comment type="similarity">
    <text evidence="2">Belongs to the UPF0208 family.</text>
</comment>
<evidence type="ECO:0000256" key="4">
    <source>
        <dbReference type="ARBA" id="ARBA00022475"/>
    </source>
</evidence>
<evidence type="ECO:0000256" key="3">
    <source>
        <dbReference type="ARBA" id="ARBA00018831"/>
    </source>
</evidence>
<accession>A0ABP9N735</accession>
<feature type="transmembrane region" description="Helical" evidence="9">
    <location>
        <begin position="69"/>
        <end position="89"/>
    </location>
</feature>
<dbReference type="NCBIfam" id="NF002493">
    <property type="entry name" value="PRK01816.1"/>
    <property type="match status" value="1"/>
</dbReference>
<keyword evidence="5" id="KW-0997">Cell inner membrane</keyword>
<evidence type="ECO:0000256" key="9">
    <source>
        <dbReference type="SAM" id="Phobius"/>
    </source>
</evidence>
<evidence type="ECO:0000256" key="5">
    <source>
        <dbReference type="ARBA" id="ARBA00022519"/>
    </source>
</evidence>
<feature type="transmembrane region" description="Helical" evidence="9">
    <location>
        <begin position="45"/>
        <end position="63"/>
    </location>
</feature>
<dbReference type="EMBL" id="BAABHY010000001">
    <property type="protein sequence ID" value="GAA5107069.1"/>
    <property type="molecule type" value="Genomic_DNA"/>
</dbReference>
<evidence type="ECO:0000313" key="10">
    <source>
        <dbReference type="EMBL" id="GAA5107069.1"/>
    </source>
</evidence>
<organism evidence="10 11">
    <name type="scientific">Orbus sasakiae</name>
    <dbReference type="NCBI Taxonomy" id="1078475"/>
    <lineage>
        <taxon>Bacteria</taxon>
        <taxon>Pseudomonadati</taxon>
        <taxon>Pseudomonadota</taxon>
        <taxon>Gammaproteobacteria</taxon>
        <taxon>Orbales</taxon>
        <taxon>Orbaceae</taxon>
        <taxon>Orbus</taxon>
    </lineage>
</organism>
<protein>
    <recommendedName>
        <fullName evidence="3">UPF0208 membrane protein YfbV</fullName>
    </recommendedName>
</protein>
<comment type="subcellular location">
    <subcellularLocation>
        <location evidence="1">Cell inner membrane</location>
        <topology evidence="1">Multi-pass membrane protein</topology>
    </subcellularLocation>
</comment>
<keyword evidence="7 9" id="KW-1133">Transmembrane helix</keyword>
<proteinExistence type="inferred from homology"/>
<dbReference type="Proteomes" id="UP001500171">
    <property type="component" value="Unassembled WGS sequence"/>
</dbReference>
<dbReference type="Pfam" id="PF04217">
    <property type="entry name" value="DUF412"/>
    <property type="match status" value="1"/>
</dbReference>
<evidence type="ECO:0000313" key="11">
    <source>
        <dbReference type="Proteomes" id="UP001500171"/>
    </source>
</evidence>
<evidence type="ECO:0000256" key="1">
    <source>
        <dbReference type="ARBA" id="ARBA00004429"/>
    </source>
</evidence>
<name>A0ABP9N735_9GAMM</name>
<keyword evidence="11" id="KW-1185">Reference proteome</keyword>
<reference evidence="11" key="1">
    <citation type="journal article" date="2019" name="Int. J. Syst. Evol. Microbiol.">
        <title>The Global Catalogue of Microorganisms (GCM) 10K type strain sequencing project: providing services to taxonomists for standard genome sequencing and annotation.</title>
        <authorList>
            <consortium name="The Broad Institute Genomics Platform"/>
            <consortium name="The Broad Institute Genome Sequencing Center for Infectious Disease"/>
            <person name="Wu L."/>
            <person name="Ma J."/>
        </authorList>
    </citation>
    <scope>NUCLEOTIDE SEQUENCE [LARGE SCALE GENOMIC DNA]</scope>
    <source>
        <strain evidence="11">JCM 18050</strain>
    </source>
</reference>
<sequence>MSRNPLVMNPIKLFKLGQKYMLICPTDKYLAKSFPEIKIISYIKLANYYMGPTLVFLFFWQYYLNANLILMIISAVFLISLPIQGYLWLGKRATSPLPINLLSWYNHVKQKLIDNDVISESKSKTEQLDFIHFMQLITLTKNHFGNYFGEDDNNQENFN</sequence>
<dbReference type="InterPro" id="IPR007334">
    <property type="entry name" value="UPF0208"/>
</dbReference>
<comment type="caution">
    <text evidence="10">The sequence shown here is derived from an EMBL/GenBank/DDBJ whole genome shotgun (WGS) entry which is preliminary data.</text>
</comment>
<evidence type="ECO:0000256" key="6">
    <source>
        <dbReference type="ARBA" id="ARBA00022692"/>
    </source>
</evidence>
<keyword evidence="4" id="KW-1003">Cell membrane</keyword>
<gene>
    <name evidence="10" type="ORF">GCM10023211_07760</name>
</gene>
<evidence type="ECO:0000256" key="7">
    <source>
        <dbReference type="ARBA" id="ARBA00022989"/>
    </source>
</evidence>